<dbReference type="Proteomes" id="UP000799429">
    <property type="component" value="Unassembled WGS sequence"/>
</dbReference>
<comment type="caution">
    <text evidence="2">The sequence shown here is derived from an EMBL/GenBank/DDBJ whole genome shotgun (WGS) entry which is preliminary data.</text>
</comment>
<dbReference type="PANTHER" id="PTHR14614:SF156">
    <property type="entry name" value="PROTEIN-LYSINE N-METHYLTRANSFERASE EFM2"/>
    <property type="match status" value="1"/>
</dbReference>
<evidence type="ECO:0000313" key="2">
    <source>
        <dbReference type="EMBL" id="KAF2839229.1"/>
    </source>
</evidence>
<reference evidence="2" key="1">
    <citation type="journal article" date="2020" name="Stud. Mycol.">
        <title>101 Dothideomycetes genomes: a test case for predicting lifestyles and emergence of pathogens.</title>
        <authorList>
            <person name="Haridas S."/>
            <person name="Albert R."/>
            <person name="Binder M."/>
            <person name="Bloem J."/>
            <person name="Labutti K."/>
            <person name="Salamov A."/>
            <person name="Andreopoulos B."/>
            <person name="Baker S."/>
            <person name="Barry K."/>
            <person name="Bills G."/>
            <person name="Bluhm B."/>
            <person name="Cannon C."/>
            <person name="Castanera R."/>
            <person name="Culley D."/>
            <person name="Daum C."/>
            <person name="Ezra D."/>
            <person name="Gonzalez J."/>
            <person name="Henrissat B."/>
            <person name="Kuo A."/>
            <person name="Liang C."/>
            <person name="Lipzen A."/>
            <person name="Lutzoni F."/>
            <person name="Magnuson J."/>
            <person name="Mondo S."/>
            <person name="Nolan M."/>
            <person name="Ohm R."/>
            <person name="Pangilinan J."/>
            <person name="Park H.-J."/>
            <person name="Ramirez L."/>
            <person name="Alfaro M."/>
            <person name="Sun H."/>
            <person name="Tritt A."/>
            <person name="Yoshinaga Y."/>
            <person name="Zwiers L.-H."/>
            <person name="Turgeon B."/>
            <person name="Goodwin S."/>
            <person name="Spatafora J."/>
            <person name="Crous P."/>
            <person name="Grigoriev I."/>
        </authorList>
    </citation>
    <scope>NUCLEOTIDE SEQUENCE</scope>
    <source>
        <strain evidence="2">CBS 101060</strain>
    </source>
</reference>
<keyword evidence="3" id="KW-1185">Reference proteome</keyword>
<dbReference type="OrthoDB" id="433955at2759"/>
<dbReference type="PANTHER" id="PTHR14614">
    <property type="entry name" value="HEPATOCELLULAR CARCINOMA-ASSOCIATED ANTIGEN"/>
    <property type="match status" value="1"/>
</dbReference>
<evidence type="ECO:0008006" key="4">
    <source>
        <dbReference type="Google" id="ProtNLM"/>
    </source>
</evidence>
<dbReference type="Gene3D" id="3.40.50.150">
    <property type="entry name" value="Vaccinia Virus protein VP39"/>
    <property type="match status" value="1"/>
</dbReference>
<protein>
    <recommendedName>
        <fullName evidence="4">Glucose-inducible SAM-dependent methyltransferase Rrg1</fullName>
    </recommendedName>
</protein>
<dbReference type="AlphaFoldDB" id="A0A9P4SB20"/>
<gene>
    <name evidence="2" type="ORF">M501DRAFT_992200</name>
</gene>
<dbReference type="EMBL" id="MU006095">
    <property type="protein sequence ID" value="KAF2839229.1"/>
    <property type="molecule type" value="Genomic_DNA"/>
</dbReference>
<feature type="region of interest" description="Disordered" evidence="1">
    <location>
        <begin position="35"/>
        <end position="63"/>
    </location>
</feature>
<dbReference type="InterPro" id="IPR019410">
    <property type="entry name" value="Methyltransf_16"/>
</dbReference>
<sequence>MEHQILHVFDLPQIYSKPSAVALLDALALLVSQPPSWDASDSEDSPIVIRRSKGNRVNGSTNRRTVDPAGVTRYLTSIVGNELGWIEDDSLKETIWEQASLRLAERSGRTAMPAIERTFRIPTGTGYISISIHEPALTADNLGLKTWASSYLLAKRLRHFPFPQKEDVAILELGSGTGLVGMAAAALLGASVLLTDLPEIVPNLKRNADANWEVIEADGGCTEVAVLDWTQPDILTPVSATMSSHPSDFPIILAADPLYSPEHPRLLVTTISKWLSADPDARVVVELPLREAYSPEIKDFRQRMRDAGLKVLDEGEETGYDDWGWDPSGSERQDEVTCWWSVFGWA</sequence>
<dbReference type="Pfam" id="PF10294">
    <property type="entry name" value="Methyltransf_16"/>
    <property type="match status" value="1"/>
</dbReference>
<name>A0A9P4SB20_9PEZI</name>
<dbReference type="SUPFAM" id="SSF53335">
    <property type="entry name" value="S-adenosyl-L-methionine-dependent methyltransferases"/>
    <property type="match status" value="1"/>
</dbReference>
<dbReference type="GO" id="GO:0005829">
    <property type="term" value="C:cytosol"/>
    <property type="evidence" value="ECO:0007669"/>
    <property type="project" value="TreeGrafter"/>
</dbReference>
<proteinExistence type="predicted"/>
<accession>A0A9P4SB20</accession>
<evidence type="ECO:0000313" key="3">
    <source>
        <dbReference type="Proteomes" id="UP000799429"/>
    </source>
</evidence>
<evidence type="ECO:0000256" key="1">
    <source>
        <dbReference type="SAM" id="MobiDB-lite"/>
    </source>
</evidence>
<dbReference type="InterPro" id="IPR029063">
    <property type="entry name" value="SAM-dependent_MTases_sf"/>
</dbReference>
<dbReference type="GO" id="GO:0008757">
    <property type="term" value="F:S-adenosylmethionine-dependent methyltransferase activity"/>
    <property type="evidence" value="ECO:0007669"/>
    <property type="project" value="UniProtKB-ARBA"/>
</dbReference>
<organism evidence="2 3">
    <name type="scientific">Patellaria atrata CBS 101060</name>
    <dbReference type="NCBI Taxonomy" id="1346257"/>
    <lineage>
        <taxon>Eukaryota</taxon>
        <taxon>Fungi</taxon>
        <taxon>Dikarya</taxon>
        <taxon>Ascomycota</taxon>
        <taxon>Pezizomycotina</taxon>
        <taxon>Dothideomycetes</taxon>
        <taxon>Dothideomycetes incertae sedis</taxon>
        <taxon>Patellariales</taxon>
        <taxon>Patellariaceae</taxon>
        <taxon>Patellaria</taxon>
    </lineage>
</organism>